<evidence type="ECO:0000256" key="2">
    <source>
        <dbReference type="ARBA" id="ARBA00001997"/>
    </source>
</evidence>
<dbReference type="EMBL" id="CP001678">
    <property type="protein sequence ID" value="ACT59822.1"/>
    <property type="molecule type" value="Genomic_DNA"/>
</dbReference>
<dbReference type="Proteomes" id="UP000002745">
    <property type="component" value="Chromosome"/>
</dbReference>
<gene>
    <name evidence="8" type="ordered locus">Hbal_2141</name>
</gene>
<dbReference type="NCBIfam" id="TIGR01221">
    <property type="entry name" value="rmlC"/>
    <property type="match status" value="1"/>
</dbReference>
<evidence type="ECO:0000256" key="4">
    <source>
        <dbReference type="ARBA" id="ARBA00019595"/>
    </source>
</evidence>
<feature type="active site" description="Proton acceptor" evidence="5">
    <location>
        <position position="62"/>
    </location>
</feature>
<keyword evidence="7 8" id="KW-0413">Isomerase</keyword>
<evidence type="ECO:0000313" key="8">
    <source>
        <dbReference type="EMBL" id="ACT59822.1"/>
    </source>
</evidence>
<dbReference type="GO" id="GO:0019305">
    <property type="term" value="P:dTDP-rhamnose biosynthetic process"/>
    <property type="evidence" value="ECO:0007669"/>
    <property type="project" value="UniProtKB-UniRule"/>
</dbReference>
<dbReference type="SUPFAM" id="SSF51182">
    <property type="entry name" value="RmlC-like cupins"/>
    <property type="match status" value="1"/>
</dbReference>
<reference evidence="9" key="1">
    <citation type="journal article" date="2011" name="J. Bacteriol.">
        <title>Genome sequences of eight morphologically diverse alphaproteobacteria.</title>
        <authorList>
            <consortium name="US DOE Joint Genome Institute"/>
            <person name="Brown P.J."/>
            <person name="Kysela D.T."/>
            <person name="Buechlein A."/>
            <person name="Hemmerich C."/>
            <person name="Brun Y.V."/>
        </authorList>
    </citation>
    <scope>NUCLEOTIDE SEQUENCE [LARGE SCALE GENOMIC DNA]</scope>
    <source>
        <strain evidence="9">ATCC 49814 / DSM 5838 / IFAM 1418</strain>
    </source>
</reference>
<comment type="function">
    <text evidence="2 7">Catalyzes the epimerization of the C3' and C5'positions of dTDP-6-deoxy-D-xylo-4-hexulose, forming dTDP-6-deoxy-L-lyxo-4-hexulose.</text>
</comment>
<evidence type="ECO:0000256" key="7">
    <source>
        <dbReference type="RuleBase" id="RU364069"/>
    </source>
</evidence>
<dbReference type="InterPro" id="IPR011051">
    <property type="entry name" value="RmlC_Cupin_sf"/>
</dbReference>
<dbReference type="GO" id="GO:0005829">
    <property type="term" value="C:cytosol"/>
    <property type="evidence" value="ECO:0007669"/>
    <property type="project" value="TreeGrafter"/>
</dbReference>
<dbReference type="EC" id="5.1.3.13" evidence="3 7"/>
<dbReference type="GO" id="GO:0000271">
    <property type="term" value="P:polysaccharide biosynthetic process"/>
    <property type="evidence" value="ECO:0007669"/>
    <property type="project" value="TreeGrafter"/>
</dbReference>
<dbReference type="CDD" id="cd00438">
    <property type="entry name" value="cupin_RmlC"/>
    <property type="match status" value="1"/>
</dbReference>
<evidence type="ECO:0000256" key="3">
    <source>
        <dbReference type="ARBA" id="ARBA00012098"/>
    </source>
</evidence>
<dbReference type="RefSeq" id="WP_015827972.1">
    <property type="nucleotide sequence ID" value="NC_012982.1"/>
</dbReference>
<dbReference type="UniPathway" id="UPA00124"/>
<dbReference type="GO" id="GO:0008830">
    <property type="term" value="F:dTDP-4-dehydrorhamnose 3,5-epimerase activity"/>
    <property type="evidence" value="ECO:0007669"/>
    <property type="project" value="UniProtKB-UniRule"/>
</dbReference>
<feature type="active site" description="Proton donor" evidence="5">
    <location>
        <position position="132"/>
    </location>
</feature>
<dbReference type="PANTHER" id="PTHR21047">
    <property type="entry name" value="DTDP-6-DEOXY-D-GLUCOSE-3,5 EPIMERASE"/>
    <property type="match status" value="1"/>
</dbReference>
<dbReference type="KEGG" id="hba:Hbal_2141"/>
<dbReference type="OrthoDB" id="9800680at2"/>
<comment type="pathway">
    <text evidence="7">Carbohydrate biosynthesis; dTDP-L-rhamnose biosynthesis.</text>
</comment>
<evidence type="ECO:0000256" key="1">
    <source>
        <dbReference type="ARBA" id="ARBA00001298"/>
    </source>
</evidence>
<dbReference type="InterPro" id="IPR014710">
    <property type="entry name" value="RmlC-like_jellyroll"/>
</dbReference>
<dbReference type="InterPro" id="IPR000888">
    <property type="entry name" value="RmlC-like"/>
</dbReference>
<evidence type="ECO:0000256" key="6">
    <source>
        <dbReference type="PIRSR" id="PIRSR600888-3"/>
    </source>
</evidence>
<dbReference type="STRING" id="582402.Hbal_2141"/>
<feature type="site" description="Participates in a stacking interaction with the thymidine ring of dTDP-4-oxo-6-deoxyglucose" evidence="6">
    <location>
        <position position="138"/>
    </location>
</feature>
<sequence>MIFHKTTLQDAYLLEVEKRGDDRGFFTRTFCAAEFREQGIEISFVQQNSSFSAEKGTLRGMHKQNAPHAEDKLVRCIKGSIVDIIVDLRPESSTFKKWEAFELSETNRKELLVPRGFGHGFQTLEDNVEVTYLVSNYYTPEAESGVRHDDPAFGIEWPLPITVMSDKDRNWPLFEG</sequence>
<comment type="subunit">
    <text evidence="7">Homodimer.</text>
</comment>
<dbReference type="HOGENOM" id="CLU_090940_1_0_5"/>
<dbReference type="Pfam" id="PF00908">
    <property type="entry name" value="dTDP_sugar_isom"/>
    <property type="match status" value="1"/>
</dbReference>
<accession>C6XLZ0</accession>
<organism evidence="8 9">
    <name type="scientific">Hirschia baltica (strain ATCC 49814 / DSM 5838 / IFAM 1418)</name>
    <dbReference type="NCBI Taxonomy" id="582402"/>
    <lineage>
        <taxon>Bacteria</taxon>
        <taxon>Pseudomonadati</taxon>
        <taxon>Pseudomonadota</taxon>
        <taxon>Alphaproteobacteria</taxon>
        <taxon>Hyphomonadales</taxon>
        <taxon>Hyphomonadaceae</taxon>
        <taxon>Hirschia</taxon>
    </lineage>
</organism>
<evidence type="ECO:0000256" key="5">
    <source>
        <dbReference type="PIRSR" id="PIRSR600888-1"/>
    </source>
</evidence>
<dbReference type="PANTHER" id="PTHR21047:SF2">
    <property type="entry name" value="THYMIDINE DIPHOSPHO-4-KETO-RHAMNOSE 3,5-EPIMERASE"/>
    <property type="match status" value="1"/>
</dbReference>
<dbReference type="eggNOG" id="COG1898">
    <property type="taxonomic scope" value="Bacteria"/>
</dbReference>
<proteinExistence type="inferred from homology"/>
<comment type="catalytic activity">
    <reaction evidence="1 7">
        <text>dTDP-4-dehydro-6-deoxy-alpha-D-glucose = dTDP-4-dehydro-beta-L-rhamnose</text>
        <dbReference type="Rhea" id="RHEA:16969"/>
        <dbReference type="ChEBI" id="CHEBI:57649"/>
        <dbReference type="ChEBI" id="CHEBI:62830"/>
        <dbReference type="EC" id="5.1.3.13"/>
    </reaction>
</comment>
<evidence type="ECO:0000313" key="9">
    <source>
        <dbReference type="Proteomes" id="UP000002745"/>
    </source>
</evidence>
<protein>
    <recommendedName>
        <fullName evidence="4 7">dTDP-4-dehydrorhamnose 3,5-epimerase</fullName>
        <ecNumber evidence="3 7">5.1.3.13</ecNumber>
    </recommendedName>
    <alternativeName>
        <fullName evidence="7">Thymidine diphospho-4-keto-rhamnose 3,5-epimerase</fullName>
    </alternativeName>
</protein>
<name>C6XLZ0_HIRBI</name>
<dbReference type="Gene3D" id="2.60.120.10">
    <property type="entry name" value="Jelly Rolls"/>
    <property type="match status" value="1"/>
</dbReference>
<comment type="similarity">
    <text evidence="7">Belongs to the dTDP-4-dehydrorhamnose 3,5-epimerase family.</text>
</comment>
<dbReference type="AlphaFoldDB" id="C6XLZ0"/>
<keyword evidence="9" id="KW-1185">Reference proteome</keyword>